<evidence type="ECO:0000259" key="1">
    <source>
        <dbReference type="SMART" id="SM00382"/>
    </source>
</evidence>
<name>A0A2P8DBR2_9BACT</name>
<dbReference type="InterPro" id="IPR003593">
    <property type="entry name" value="AAA+_ATPase"/>
</dbReference>
<keyword evidence="3" id="KW-1185">Reference proteome</keyword>
<dbReference type="GO" id="GO:0016887">
    <property type="term" value="F:ATP hydrolysis activity"/>
    <property type="evidence" value="ECO:0007669"/>
    <property type="project" value="InterPro"/>
</dbReference>
<dbReference type="SUPFAM" id="SSF52540">
    <property type="entry name" value="P-loop containing nucleoside triphosphate hydrolases"/>
    <property type="match status" value="1"/>
</dbReference>
<dbReference type="Pfam" id="PF00004">
    <property type="entry name" value="AAA"/>
    <property type="match status" value="1"/>
</dbReference>
<feature type="domain" description="AAA+ ATPase" evidence="1">
    <location>
        <begin position="179"/>
        <end position="302"/>
    </location>
</feature>
<dbReference type="InterPro" id="IPR027417">
    <property type="entry name" value="P-loop_NTPase"/>
</dbReference>
<dbReference type="EMBL" id="PYGD01000001">
    <property type="protein sequence ID" value="PSK94615.1"/>
    <property type="molecule type" value="Genomic_DNA"/>
</dbReference>
<dbReference type="GO" id="GO:0005524">
    <property type="term" value="F:ATP binding"/>
    <property type="evidence" value="ECO:0007669"/>
    <property type="project" value="InterPro"/>
</dbReference>
<proteinExistence type="predicted"/>
<evidence type="ECO:0000313" key="2">
    <source>
        <dbReference type="EMBL" id="PSK94615.1"/>
    </source>
</evidence>
<dbReference type="OrthoDB" id="9809379at2"/>
<dbReference type="InterPro" id="IPR003959">
    <property type="entry name" value="ATPase_AAA_core"/>
</dbReference>
<organism evidence="2 3">
    <name type="scientific">Taibaiella chishuiensis</name>
    <dbReference type="NCBI Taxonomy" id="1434707"/>
    <lineage>
        <taxon>Bacteria</taxon>
        <taxon>Pseudomonadati</taxon>
        <taxon>Bacteroidota</taxon>
        <taxon>Chitinophagia</taxon>
        <taxon>Chitinophagales</taxon>
        <taxon>Chitinophagaceae</taxon>
        <taxon>Taibaiella</taxon>
    </lineage>
</organism>
<accession>A0A2P8DBR2</accession>
<comment type="caution">
    <text evidence="2">The sequence shown here is derived from an EMBL/GenBank/DDBJ whole genome shotgun (WGS) entry which is preliminary data.</text>
</comment>
<dbReference type="SMART" id="SM00382">
    <property type="entry name" value="AAA"/>
    <property type="match status" value="1"/>
</dbReference>
<reference evidence="2 3" key="1">
    <citation type="submission" date="2018-03" db="EMBL/GenBank/DDBJ databases">
        <title>Genomic Encyclopedia of Type Strains, Phase III (KMG-III): the genomes of soil and plant-associated and newly described type strains.</title>
        <authorList>
            <person name="Whitman W."/>
        </authorList>
    </citation>
    <scope>NUCLEOTIDE SEQUENCE [LARGE SCALE GENOMIC DNA]</scope>
    <source>
        <strain evidence="2 3">CGMCC 1.12700</strain>
    </source>
</reference>
<sequence>MNPSFSDKTFTRPEVFDYRFIDVKSFYLSLFHTLPNVNFMGNMDGEKAYKAFMDQYAGLVISTHTYRWYEKRKKRYSFDRTVLVLQHNYVLEFNDEYFKILHDGTEPEWLEKFTVLAGKFLQKARQQQPEVSLVVRGTEGLELKDMEIKRSRLDIDLYYDDDFKPVDELIRKRLNKKADKGIVLLHGLPGTGKTTYLRYLIGKIKKRVLFLSADIAGNLMDPAFIELLIDNPDSVIIIEDAEQLIMDRRSHGGSPVSGLLNISDGLLADFLNAQLICTFNSSLSQVDSALLRKGRLIAQYEFGKLPVAKAQRLSDHAGKNQVVTGPLTLAEAMSTEEIPAAVPATRVIGFRRAAEEINS</sequence>
<dbReference type="AlphaFoldDB" id="A0A2P8DBR2"/>
<evidence type="ECO:0000313" key="3">
    <source>
        <dbReference type="Proteomes" id="UP000240572"/>
    </source>
</evidence>
<dbReference type="Proteomes" id="UP000240572">
    <property type="component" value="Unassembled WGS sequence"/>
</dbReference>
<protein>
    <submittedName>
        <fullName evidence="2">ATPase family protein associated with various cellular activities (AAA)</fullName>
    </submittedName>
</protein>
<gene>
    <name evidence="2" type="ORF">B0I18_101774</name>
</gene>
<dbReference type="Gene3D" id="3.40.50.300">
    <property type="entry name" value="P-loop containing nucleotide triphosphate hydrolases"/>
    <property type="match status" value="1"/>
</dbReference>
<dbReference type="RefSeq" id="WP_106521310.1">
    <property type="nucleotide sequence ID" value="NZ_PYGD01000001.1"/>
</dbReference>